<evidence type="ECO:0000313" key="7">
    <source>
        <dbReference type="Proteomes" id="UP000190813"/>
    </source>
</evidence>
<keyword evidence="7" id="KW-1185">Reference proteome</keyword>
<dbReference type="Pfam" id="PF16925">
    <property type="entry name" value="TetR_C_13"/>
    <property type="match status" value="1"/>
</dbReference>
<dbReference type="PROSITE" id="PS01081">
    <property type="entry name" value="HTH_TETR_1"/>
    <property type="match status" value="1"/>
</dbReference>
<evidence type="ECO:0000256" key="1">
    <source>
        <dbReference type="ARBA" id="ARBA00023015"/>
    </source>
</evidence>
<dbReference type="Pfam" id="PF00440">
    <property type="entry name" value="TetR_N"/>
    <property type="match status" value="1"/>
</dbReference>
<dbReference type="PANTHER" id="PTHR47506:SF3">
    <property type="entry name" value="HTH-TYPE TRANSCRIPTIONAL REGULATOR LMRA"/>
    <property type="match status" value="1"/>
</dbReference>
<reference evidence="6 7" key="1">
    <citation type="submission" date="2016-06" db="EMBL/GenBank/DDBJ databases">
        <title>Revisiting the taxonomy of the Elizabethkingia Genus based on Whole-Genome Sequencing, Optical Mapping, and MALDI-TOF.</title>
        <authorList>
            <person name="Nicholson A.C."/>
        </authorList>
    </citation>
    <scope>NUCLEOTIDE SEQUENCE [LARGE SCALE GENOMIC DNA]</scope>
    <source>
        <strain evidence="6 7">G4070</strain>
    </source>
</reference>
<dbReference type="SUPFAM" id="SSF48498">
    <property type="entry name" value="Tetracyclin repressor-like, C-terminal domain"/>
    <property type="match status" value="1"/>
</dbReference>
<accession>A0A1T3MH70</accession>
<proteinExistence type="predicted"/>
<evidence type="ECO:0000259" key="5">
    <source>
        <dbReference type="PROSITE" id="PS50977"/>
    </source>
</evidence>
<dbReference type="InterPro" id="IPR001647">
    <property type="entry name" value="HTH_TetR"/>
</dbReference>
<dbReference type="SUPFAM" id="SSF46689">
    <property type="entry name" value="Homeodomain-like"/>
    <property type="match status" value="1"/>
</dbReference>
<keyword evidence="2 4" id="KW-0238">DNA-binding</keyword>
<dbReference type="RefSeq" id="WP_078772240.1">
    <property type="nucleotide sequence ID" value="NZ_CBCSBR010000001.1"/>
</dbReference>
<feature type="domain" description="HTH tetR-type" evidence="5">
    <location>
        <begin position="2"/>
        <end position="62"/>
    </location>
</feature>
<gene>
    <name evidence="6" type="ORF">BAZ10_05905</name>
</gene>
<dbReference type="InterPro" id="IPR011075">
    <property type="entry name" value="TetR_C"/>
</dbReference>
<dbReference type="PANTHER" id="PTHR47506">
    <property type="entry name" value="TRANSCRIPTIONAL REGULATORY PROTEIN"/>
    <property type="match status" value="1"/>
</dbReference>
<dbReference type="InterPro" id="IPR036271">
    <property type="entry name" value="Tet_transcr_reg_TetR-rel_C_sf"/>
</dbReference>
<dbReference type="GO" id="GO:0003677">
    <property type="term" value="F:DNA binding"/>
    <property type="evidence" value="ECO:0007669"/>
    <property type="project" value="UniProtKB-UniRule"/>
</dbReference>
<dbReference type="AlphaFoldDB" id="A0A1T3MH70"/>
<dbReference type="InterPro" id="IPR023772">
    <property type="entry name" value="DNA-bd_HTH_TetR-type_CS"/>
</dbReference>
<protein>
    <recommendedName>
        <fullName evidence="5">HTH tetR-type domain-containing protein</fullName>
    </recommendedName>
</protein>
<evidence type="ECO:0000256" key="4">
    <source>
        <dbReference type="PROSITE-ProRule" id="PRU00335"/>
    </source>
</evidence>
<dbReference type="EMBL" id="MAHX01000016">
    <property type="protein sequence ID" value="OPC63611.1"/>
    <property type="molecule type" value="Genomic_DNA"/>
</dbReference>
<dbReference type="PROSITE" id="PS50977">
    <property type="entry name" value="HTH_TETR_2"/>
    <property type="match status" value="1"/>
</dbReference>
<evidence type="ECO:0000256" key="2">
    <source>
        <dbReference type="ARBA" id="ARBA00023125"/>
    </source>
</evidence>
<keyword evidence="3" id="KW-0804">Transcription</keyword>
<name>A0A1T3MH70_9FLAO</name>
<dbReference type="Gene3D" id="1.10.357.10">
    <property type="entry name" value="Tetracycline Repressor, domain 2"/>
    <property type="match status" value="1"/>
</dbReference>
<dbReference type="Proteomes" id="UP000190813">
    <property type="component" value="Unassembled WGS sequence"/>
</dbReference>
<dbReference type="PRINTS" id="PR00455">
    <property type="entry name" value="HTHTETR"/>
</dbReference>
<feature type="DNA-binding region" description="H-T-H motif" evidence="4">
    <location>
        <begin position="25"/>
        <end position="44"/>
    </location>
</feature>
<keyword evidence="1" id="KW-0805">Transcription regulation</keyword>
<organism evidence="6 7">
    <name type="scientific">Elizabethkingia occulta</name>
    <dbReference type="NCBI Taxonomy" id="1867263"/>
    <lineage>
        <taxon>Bacteria</taxon>
        <taxon>Pseudomonadati</taxon>
        <taxon>Bacteroidota</taxon>
        <taxon>Flavobacteriia</taxon>
        <taxon>Flavobacteriales</taxon>
        <taxon>Weeksellaceae</taxon>
        <taxon>Elizabethkingia</taxon>
    </lineage>
</organism>
<evidence type="ECO:0000256" key="3">
    <source>
        <dbReference type="ARBA" id="ARBA00023163"/>
    </source>
</evidence>
<dbReference type="InterPro" id="IPR009057">
    <property type="entry name" value="Homeodomain-like_sf"/>
</dbReference>
<comment type="caution">
    <text evidence="6">The sequence shown here is derived from an EMBL/GenBank/DDBJ whole genome shotgun (WGS) entry which is preliminary data.</text>
</comment>
<evidence type="ECO:0000313" key="6">
    <source>
        <dbReference type="EMBL" id="OPC63611.1"/>
    </source>
</evidence>
<sequence length="195" mass="22201">MKETPEYIIEKVAPVFNKKGYTATSLSEITKATNLTKGAVYFYFKNKEDLAVKAFHFNIEKIIKPLREKIGSKESSIEKLKAITEYFRNDYFDFAREIGGCPMLNLGVDAQFNNKVLFDEAQKISKVFIRSISEIIKSGILKKQIKAHTDADKISMVIYAMIEGAVFMAITKDDKSFLTHINDHIDNSVIKQICI</sequence>